<dbReference type="AlphaFoldDB" id="A0A8T3VCC2"/>
<gene>
    <name evidence="2" type="ORF">E7Z79_09115</name>
</gene>
<dbReference type="Proteomes" id="UP000783037">
    <property type="component" value="Unassembled WGS sequence"/>
</dbReference>
<organism evidence="2 3">
    <name type="scientific">Methanobrevibacter thaueri</name>
    <dbReference type="NCBI Taxonomy" id="190975"/>
    <lineage>
        <taxon>Archaea</taxon>
        <taxon>Methanobacteriati</taxon>
        <taxon>Methanobacteriota</taxon>
        <taxon>Methanomada group</taxon>
        <taxon>Methanobacteria</taxon>
        <taxon>Methanobacteriales</taxon>
        <taxon>Methanobacteriaceae</taxon>
        <taxon>Methanobrevibacter</taxon>
    </lineage>
</organism>
<comment type="caution">
    <text evidence="2">The sequence shown here is derived from an EMBL/GenBank/DDBJ whole genome shotgun (WGS) entry which is preliminary data.</text>
</comment>
<protein>
    <submittedName>
        <fullName evidence="2">Uncharacterized protein</fullName>
    </submittedName>
</protein>
<evidence type="ECO:0000313" key="3">
    <source>
        <dbReference type="Proteomes" id="UP000783037"/>
    </source>
</evidence>
<keyword evidence="1" id="KW-0472">Membrane</keyword>
<feature type="transmembrane region" description="Helical" evidence="1">
    <location>
        <begin position="7"/>
        <end position="26"/>
    </location>
</feature>
<name>A0A8T3VCC2_9EURY</name>
<proteinExistence type="predicted"/>
<dbReference type="EMBL" id="SUTK01000079">
    <property type="protein sequence ID" value="MBE6502579.1"/>
    <property type="molecule type" value="Genomic_DNA"/>
</dbReference>
<sequence>MNKKFQYQILLIVLLVIVIINLSIIIGDMTGTPDNIYNVTSVGNNSNGTVYKIEAGNPSSNETVGIILGVHPREHEIHEKVNETIYNITSENGPHNLTKHYVIYYIKTIDNLTSQEETRAAGEELANMYIVPNIEKDNPFLVVDVHEINPEYEYSNFVFSLSNRTDKINSTIAKISNEVNLVDYNFDLGTSPEKVTKPIADKGIDTLLVETCITDSLSQKQKTAENLIRSLDGLTP</sequence>
<keyword evidence="1" id="KW-0812">Transmembrane</keyword>
<keyword evidence="1" id="KW-1133">Transmembrane helix</keyword>
<evidence type="ECO:0000256" key="1">
    <source>
        <dbReference type="SAM" id="Phobius"/>
    </source>
</evidence>
<accession>A0A8T3VCC2</accession>
<evidence type="ECO:0000313" key="2">
    <source>
        <dbReference type="EMBL" id="MBE6502579.1"/>
    </source>
</evidence>
<reference evidence="2" key="1">
    <citation type="submission" date="2019-04" db="EMBL/GenBank/DDBJ databases">
        <title>Evolution of Biomass-Degrading Anaerobic Consortia Revealed by Metagenomics.</title>
        <authorList>
            <person name="Peng X."/>
        </authorList>
    </citation>
    <scope>NUCLEOTIDE SEQUENCE</scope>
    <source>
        <strain evidence="2">SIG18</strain>
    </source>
</reference>
<dbReference type="RefSeq" id="WP_303739651.1">
    <property type="nucleotide sequence ID" value="NZ_SUTK01000079.1"/>
</dbReference>